<dbReference type="InterPro" id="IPR001173">
    <property type="entry name" value="Glyco_trans_2-like"/>
</dbReference>
<dbReference type="PANTHER" id="PTHR43179">
    <property type="entry name" value="RHAMNOSYLTRANSFERASE WBBL"/>
    <property type="match status" value="1"/>
</dbReference>
<dbReference type="CDD" id="cd02440">
    <property type="entry name" value="AdoMet_MTases"/>
    <property type="match status" value="1"/>
</dbReference>
<dbReference type="CDD" id="cd03801">
    <property type="entry name" value="GT4_PimA-like"/>
    <property type="match status" value="1"/>
</dbReference>
<sequence length="1114" mass="122291">MEFTGERLIPGQVEGDLWAEHYSRYLFVEPLAAGKRVLDLGTGAGYGAHRLAGVAAAVTGVDLSAEAVAWASERYAAPNLRYLQGDARSVPLPDASFDLVVCFEMIEHVAEQEAVLREVRRLLAPGGAFVVSTPNRRYYTDERHEENAFHVREFDVPEFDAFLRGFFPHVGLYLQNHVPALVIGAGGPASAVGAAKLARASSPSPEEAAAGTHYAVAVCSDGPVALEELVFLPEGAGNVLRTREQHLQRALAELEKSRADFARAEAEAEDRTAWARRLEAELGTAGAEVRRLQGELEERTRWAQSLDAELGRARQALRAPEPVAAAPRRSLLRRAGRALLPPIAAAAAVPLAAGLGAAAVGAELAGRLLPRRPRLPSLVPPDHRHATVLVLNYNGRDLLEKNVPHLQAALAEAGGGHQLLVVDNGSDDGSVELLRERFPDVDVLPLARNWFFSAGNDLGVPAVRHDVLVLLNNDMRVERDFLAPLLAPFAEDPDLFAVASQILMAPGKRQEETGLARARWANGRIEFRHDPVPPGQDARPIPILWAGGGAAAFDKRKFVELGGLDLLYDPFYCEDSDLSLRAWARGWKVLFAPASKVWHDHRTTSRRVFGEGYVEEITRRNTLLLHWANLRDLDLLAEHAGALPRIAWAWSRDFGLKGVRSIGRACARAPRALARRLRERAEGPSLREILDCTDAGADPRPARALRPRRAGGEPLKVTMVAPYHLYPVQHGGAVRMYNVVRELSRRGHAVSVVGFVDNEEQLEGGRHLQELCAEVKLLVRDPSPKRGGLLDPGEVTEFQQLAFQRLLGEHVERFDPDVLQVEYTHMAPYARYARGRVTALTEHDIAFMSAYRHALAERGTVGSALAYQRYLRLFRFELEALRRFDLVLAVTPRDAELLRAYAGPGVTVSDRAPTGVDVAAWSGLERRPDGRTALFVGNFQHRPNADALLHFARRVLPELHRRDPEVRLRVVGPHAPPEIRALADDPRVEVLGFVPDLREVYATAGAFVSPIRVAAGVRVKLMEAFAAGVPCVSTSPGAEGLAVAHERELLLADDPAAFAEQTLRLLRDPALGARLAGEARRLVEDHYSWPAIVAALEEEYRAALARKHEGRKTA</sequence>
<feature type="coiled-coil region" evidence="4">
    <location>
        <begin position="247"/>
        <end position="295"/>
    </location>
</feature>
<keyword evidence="3" id="KW-0808">Transferase</keyword>
<dbReference type="Pfam" id="PF13439">
    <property type="entry name" value="Glyco_transf_4"/>
    <property type="match status" value="1"/>
</dbReference>
<dbReference type="PANTHER" id="PTHR43179:SF12">
    <property type="entry name" value="GALACTOFURANOSYLTRANSFERASE GLFT2"/>
    <property type="match status" value="1"/>
</dbReference>
<dbReference type="InterPro" id="IPR028098">
    <property type="entry name" value="Glyco_trans_4-like_N"/>
</dbReference>
<name>A0ABM7X5U2_9BACT</name>
<organism evidence="8 9">
    <name type="scientific">Anaeromyxobacter paludicola</name>
    <dbReference type="NCBI Taxonomy" id="2918171"/>
    <lineage>
        <taxon>Bacteria</taxon>
        <taxon>Pseudomonadati</taxon>
        <taxon>Myxococcota</taxon>
        <taxon>Myxococcia</taxon>
        <taxon>Myxococcales</taxon>
        <taxon>Cystobacterineae</taxon>
        <taxon>Anaeromyxobacteraceae</taxon>
        <taxon>Anaeromyxobacter</taxon>
    </lineage>
</organism>
<evidence type="ECO:0000256" key="4">
    <source>
        <dbReference type="SAM" id="Coils"/>
    </source>
</evidence>
<dbReference type="Gene3D" id="3.40.50.150">
    <property type="entry name" value="Vaccinia Virus protein VP39"/>
    <property type="match status" value="1"/>
</dbReference>
<evidence type="ECO:0000313" key="8">
    <source>
        <dbReference type="EMBL" id="BDG07184.1"/>
    </source>
</evidence>
<accession>A0ABM7X5U2</accession>
<evidence type="ECO:0000256" key="1">
    <source>
        <dbReference type="ARBA" id="ARBA00006739"/>
    </source>
</evidence>
<dbReference type="Gene3D" id="3.40.50.2000">
    <property type="entry name" value="Glycogen Phosphorylase B"/>
    <property type="match status" value="2"/>
</dbReference>
<keyword evidence="2" id="KW-0328">Glycosyltransferase</keyword>
<dbReference type="Gene3D" id="3.90.550.10">
    <property type="entry name" value="Spore Coat Polysaccharide Biosynthesis Protein SpsA, Chain A"/>
    <property type="match status" value="1"/>
</dbReference>
<evidence type="ECO:0008006" key="10">
    <source>
        <dbReference type="Google" id="ProtNLM"/>
    </source>
</evidence>
<feature type="domain" description="Glycosyltransferase subfamily 4-like N-terminal" evidence="7">
    <location>
        <begin position="731"/>
        <end position="918"/>
    </location>
</feature>
<evidence type="ECO:0000256" key="3">
    <source>
        <dbReference type="ARBA" id="ARBA00022679"/>
    </source>
</evidence>
<dbReference type="InterPro" id="IPR029063">
    <property type="entry name" value="SAM-dependent_MTases_sf"/>
</dbReference>
<dbReference type="Pfam" id="PF00535">
    <property type="entry name" value="Glycos_transf_2"/>
    <property type="match status" value="1"/>
</dbReference>
<evidence type="ECO:0000259" key="5">
    <source>
        <dbReference type="Pfam" id="PF00535"/>
    </source>
</evidence>
<dbReference type="RefSeq" id="WP_248343787.1">
    <property type="nucleotide sequence ID" value="NZ_AP025592.1"/>
</dbReference>
<evidence type="ECO:0000259" key="7">
    <source>
        <dbReference type="Pfam" id="PF13439"/>
    </source>
</evidence>
<dbReference type="EMBL" id="AP025592">
    <property type="protein sequence ID" value="BDG07184.1"/>
    <property type="molecule type" value="Genomic_DNA"/>
</dbReference>
<protein>
    <recommendedName>
        <fullName evidence="10">Glycosyltransferase</fullName>
    </recommendedName>
</protein>
<keyword evidence="9" id="KW-1185">Reference proteome</keyword>
<evidence type="ECO:0000259" key="6">
    <source>
        <dbReference type="Pfam" id="PF08241"/>
    </source>
</evidence>
<dbReference type="InterPro" id="IPR029044">
    <property type="entry name" value="Nucleotide-diphossugar_trans"/>
</dbReference>
<comment type="similarity">
    <text evidence="1">Belongs to the glycosyltransferase 2 family.</text>
</comment>
<dbReference type="SUPFAM" id="SSF53448">
    <property type="entry name" value="Nucleotide-diphospho-sugar transferases"/>
    <property type="match status" value="1"/>
</dbReference>
<feature type="domain" description="Glycosyltransferase 2-like" evidence="5">
    <location>
        <begin position="387"/>
        <end position="502"/>
    </location>
</feature>
<dbReference type="SUPFAM" id="SSF53335">
    <property type="entry name" value="S-adenosyl-L-methionine-dependent methyltransferases"/>
    <property type="match status" value="1"/>
</dbReference>
<dbReference type="SUPFAM" id="SSF53756">
    <property type="entry name" value="UDP-Glycosyltransferase/glycogen phosphorylase"/>
    <property type="match status" value="1"/>
</dbReference>
<feature type="domain" description="Methyltransferase type 11" evidence="6">
    <location>
        <begin position="38"/>
        <end position="131"/>
    </location>
</feature>
<dbReference type="Pfam" id="PF08241">
    <property type="entry name" value="Methyltransf_11"/>
    <property type="match status" value="1"/>
</dbReference>
<dbReference type="CDD" id="cd04186">
    <property type="entry name" value="GT_2_like_c"/>
    <property type="match status" value="1"/>
</dbReference>
<proteinExistence type="inferred from homology"/>
<dbReference type="Pfam" id="PF13692">
    <property type="entry name" value="Glyco_trans_1_4"/>
    <property type="match status" value="1"/>
</dbReference>
<evidence type="ECO:0000256" key="2">
    <source>
        <dbReference type="ARBA" id="ARBA00022676"/>
    </source>
</evidence>
<dbReference type="Proteomes" id="UP001162734">
    <property type="component" value="Chromosome"/>
</dbReference>
<evidence type="ECO:0000313" key="9">
    <source>
        <dbReference type="Proteomes" id="UP001162734"/>
    </source>
</evidence>
<dbReference type="InterPro" id="IPR013216">
    <property type="entry name" value="Methyltransf_11"/>
</dbReference>
<reference evidence="9" key="1">
    <citation type="journal article" date="2022" name="Int. J. Syst. Evol. Microbiol.">
        <title>Anaeromyxobacter oryzae sp. nov., Anaeromyxobacter diazotrophicus sp. nov. and Anaeromyxobacter paludicola sp. nov., isolated from paddy soils.</title>
        <authorList>
            <person name="Itoh H."/>
            <person name="Xu Z."/>
            <person name="Mise K."/>
            <person name="Masuda Y."/>
            <person name="Ushijima N."/>
            <person name="Hayakawa C."/>
            <person name="Shiratori Y."/>
            <person name="Senoo K."/>
        </authorList>
    </citation>
    <scope>NUCLEOTIDE SEQUENCE [LARGE SCALE GENOMIC DNA]</scope>
    <source>
        <strain evidence="9">Red630</strain>
    </source>
</reference>
<gene>
    <name evidence="8" type="ORF">AMPC_02970</name>
</gene>
<keyword evidence="4" id="KW-0175">Coiled coil</keyword>